<dbReference type="Gene3D" id="1.10.540.10">
    <property type="entry name" value="Acyl-CoA dehydrogenase/oxidase, N-terminal domain"/>
    <property type="match status" value="1"/>
</dbReference>
<dbReference type="GO" id="GO:0016627">
    <property type="term" value="F:oxidoreductase activity, acting on the CH-CH group of donors"/>
    <property type="evidence" value="ECO:0007669"/>
    <property type="project" value="InterPro"/>
</dbReference>
<dbReference type="Proteomes" id="UP000094243">
    <property type="component" value="Unassembled WGS sequence"/>
</dbReference>
<evidence type="ECO:0008006" key="3">
    <source>
        <dbReference type="Google" id="ProtNLM"/>
    </source>
</evidence>
<organism evidence="1 2">
    <name type="scientific">Mycolicibacterium holsaticum</name>
    <dbReference type="NCBI Taxonomy" id="152142"/>
    <lineage>
        <taxon>Bacteria</taxon>
        <taxon>Bacillati</taxon>
        <taxon>Actinomycetota</taxon>
        <taxon>Actinomycetes</taxon>
        <taxon>Mycobacteriales</taxon>
        <taxon>Mycobacteriaceae</taxon>
        <taxon>Mycolicibacterium</taxon>
    </lineage>
</organism>
<keyword evidence="2" id="KW-1185">Reference proteome</keyword>
<comment type="caution">
    <text evidence="1">The sequence shown here is derived from an EMBL/GenBank/DDBJ whole genome shotgun (WGS) entry which is preliminary data.</text>
</comment>
<gene>
    <name evidence="1" type="ORF">BHQ17_08995</name>
</gene>
<reference evidence="2" key="1">
    <citation type="submission" date="2016-09" db="EMBL/GenBank/DDBJ databases">
        <authorList>
            <person name="Greninger A.L."/>
            <person name="Jerome K.R."/>
            <person name="Mcnair B."/>
            <person name="Wallis C."/>
            <person name="Fang F."/>
        </authorList>
    </citation>
    <scope>NUCLEOTIDE SEQUENCE [LARGE SCALE GENOMIC DNA]</scope>
    <source>
        <strain evidence="2">M7</strain>
    </source>
</reference>
<name>A0A1E3RX72_9MYCO</name>
<proteinExistence type="predicted"/>
<dbReference type="SUPFAM" id="SSF56645">
    <property type="entry name" value="Acyl-CoA dehydrogenase NM domain-like"/>
    <property type="match status" value="1"/>
</dbReference>
<accession>A0A1E3RX72</accession>
<dbReference type="GO" id="GO:0050660">
    <property type="term" value="F:flavin adenine dinucleotide binding"/>
    <property type="evidence" value="ECO:0007669"/>
    <property type="project" value="InterPro"/>
</dbReference>
<evidence type="ECO:0000313" key="1">
    <source>
        <dbReference type="EMBL" id="ODQ94450.1"/>
    </source>
</evidence>
<dbReference type="InterPro" id="IPR009100">
    <property type="entry name" value="AcylCoA_DH/oxidase_NM_dom_sf"/>
</dbReference>
<dbReference type="EMBL" id="MIGZ01000039">
    <property type="protein sequence ID" value="ODQ94450.1"/>
    <property type="molecule type" value="Genomic_DNA"/>
</dbReference>
<dbReference type="InterPro" id="IPR037069">
    <property type="entry name" value="AcylCoA_DH/ox_N_sf"/>
</dbReference>
<evidence type="ECO:0000313" key="2">
    <source>
        <dbReference type="Proteomes" id="UP000094243"/>
    </source>
</evidence>
<protein>
    <recommendedName>
        <fullName evidence="3">Acyl-CoA dehydrogenase C-terminal domain-containing protein</fullName>
    </recommendedName>
</protein>
<sequence>MEVGMAEPAGMHQAVRAVVDAVTAESVAALRGSIADRMLQPARFGGAALRADEFIAAICELSALDGSSGWLIAAYNAAANEVAALPGDTADEIWAADSATLVATSYRADGRLDANGRLSGRWASVLGAADADWLLLSTSGGRRVLLPCSAVRIDAVRTSAGLDAEGTRDVSVYEAPTDPRHVFTGPRDSVAALAAAGMAAVVVGTADGVWRRCVDQMRRRLATSYGGDQVTTAAAAQVARAASDVDAAKLQVAASLGDGEVAATTWACHQAVARARDAADRLLAVSRSALDASDPVAGQWTALHTAARIAVVHLDDLEHQAAQAVTE</sequence>
<dbReference type="AlphaFoldDB" id="A0A1E3RX72"/>